<dbReference type="Gene3D" id="3.30.40.10">
    <property type="entry name" value="Zinc/RING finger domain, C3HC4 (zinc finger)"/>
    <property type="match status" value="1"/>
</dbReference>
<gene>
    <name evidence="6" type="ORF">M747DRAFT_141519</name>
</gene>
<dbReference type="Pfam" id="PF13639">
    <property type="entry name" value="zf-RING_2"/>
    <property type="match status" value="1"/>
</dbReference>
<dbReference type="VEuPathDB" id="FungiDB:M747DRAFT_141519"/>
<feature type="domain" description="RING-type" evidence="5">
    <location>
        <begin position="25"/>
        <end position="72"/>
    </location>
</feature>
<dbReference type="SMART" id="SM00184">
    <property type="entry name" value="RING"/>
    <property type="match status" value="1"/>
</dbReference>
<reference evidence="6 7" key="1">
    <citation type="submission" date="2018-07" db="EMBL/GenBank/DDBJ databases">
        <title>Section-level genome sequencing of Aspergillus section Nigri to investigate inter- and intra-species variation.</title>
        <authorList>
            <consortium name="DOE Joint Genome Institute"/>
            <person name="Vesth T.C."/>
            <person name="Nybo J.L."/>
            <person name="Theobald S."/>
            <person name="Frisvad J.C."/>
            <person name="Larsen T.O."/>
            <person name="Nielsen K.F."/>
            <person name="Hoof J.B."/>
            <person name="Brandl J."/>
            <person name="Salamov A."/>
            <person name="Riley R."/>
            <person name="Gladden J.M."/>
            <person name="Phatale P."/>
            <person name="Nielsen M.T."/>
            <person name="Lyhne E.K."/>
            <person name="Kogle M.E."/>
            <person name="Strasser K."/>
            <person name="McDonnell E."/>
            <person name="Barry K."/>
            <person name="Clum A."/>
            <person name="Chen C."/>
            <person name="Nolan M."/>
            <person name="Sandor L."/>
            <person name="Kuo A."/>
            <person name="Lipzen A."/>
            <person name="Hainaut M."/>
            <person name="Drula E."/>
            <person name="Tsang A."/>
            <person name="Magnuson J.K."/>
            <person name="Henrissat B."/>
            <person name="Wiebenga A."/>
            <person name="Simmons B.A."/>
            <person name="Makela M.R."/>
            <person name="De vries R.P."/>
            <person name="Grigoriev I.V."/>
            <person name="Mortensen U.H."/>
            <person name="Baker S.E."/>
            <person name="Andersen M.R."/>
        </authorList>
    </citation>
    <scope>NUCLEOTIDE SEQUENCE [LARGE SCALE GENOMIC DNA]</scope>
    <source>
        <strain evidence="6 7">ATCC 13496</strain>
    </source>
</reference>
<keyword evidence="1" id="KW-0479">Metal-binding</keyword>
<dbReference type="InterPro" id="IPR013083">
    <property type="entry name" value="Znf_RING/FYVE/PHD"/>
</dbReference>
<evidence type="ECO:0000256" key="1">
    <source>
        <dbReference type="ARBA" id="ARBA00022723"/>
    </source>
</evidence>
<organism evidence="6 7">
    <name type="scientific">Aspergillus niger ATCC 13496</name>
    <dbReference type="NCBI Taxonomy" id="1353008"/>
    <lineage>
        <taxon>Eukaryota</taxon>
        <taxon>Fungi</taxon>
        <taxon>Dikarya</taxon>
        <taxon>Ascomycota</taxon>
        <taxon>Pezizomycotina</taxon>
        <taxon>Eurotiomycetes</taxon>
        <taxon>Eurotiomycetidae</taxon>
        <taxon>Eurotiales</taxon>
        <taxon>Aspergillaceae</taxon>
        <taxon>Aspergillus</taxon>
        <taxon>Aspergillus subgen. Circumdati</taxon>
    </lineage>
</organism>
<evidence type="ECO:0000256" key="4">
    <source>
        <dbReference type="PROSITE-ProRule" id="PRU00175"/>
    </source>
</evidence>
<accession>A0A370BMC9</accession>
<sequence>MAAANGTHHEESMHGAITFPLPETCLFCFEDLGPDTPYRQLVCGHYFHSPCIAIWVNRASVTGKSNSCPLCRQILGPKPWSRGEYRAMHLESPRQLRISSLWRDWWSPRTRKSPTR</sequence>
<keyword evidence="3" id="KW-0862">Zinc</keyword>
<dbReference type="GO" id="GO:0008270">
    <property type="term" value="F:zinc ion binding"/>
    <property type="evidence" value="ECO:0007669"/>
    <property type="project" value="UniProtKB-KW"/>
</dbReference>
<evidence type="ECO:0000256" key="3">
    <source>
        <dbReference type="ARBA" id="ARBA00022833"/>
    </source>
</evidence>
<name>A0A370BMC9_ASPNG</name>
<dbReference type="SMART" id="SM00744">
    <property type="entry name" value="RINGv"/>
    <property type="match status" value="1"/>
</dbReference>
<dbReference type="AlphaFoldDB" id="A0A370BMC9"/>
<evidence type="ECO:0000256" key="2">
    <source>
        <dbReference type="ARBA" id="ARBA00022771"/>
    </source>
</evidence>
<dbReference type="InterPro" id="IPR001841">
    <property type="entry name" value="Znf_RING"/>
</dbReference>
<dbReference type="InterPro" id="IPR011016">
    <property type="entry name" value="Znf_RING-CH"/>
</dbReference>
<dbReference type="EMBL" id="KZ851950">
    <property type="protein sequence ID" value="RDH15320.1"/>
    <property type="molecule type" value="Genomic_DNA"/>
</dbReference>
<keyword evidence="2 4" id="KW-0863">Zinc-finger</keyword>
<dbReference type="PROSITE" id="PS50089">
    <property type="entry name" value="ZF_RING_2"/>
    <property type="match status" value="1"/>
</dbReference>
<dbReference type="Proteomes" id="UP000253845">
    <property type="component" value="Unassembled WGS sequence"/>
</dbReference>
<evidence type="ECO:0000313" key="7">
    <source>
        <dbReference type="Proteomes" id="UP000253845"/>
    </source>
</evidence>
<evidence type="ECO:0000259" key="5">
    <source>
        <dbReference type="PROSITE" id="PS50089"/>
    </source>
</evidence>
<dbReference type="SUPFAM" id="SSF57850">
    <property type="entry name" value="RING/U-box"/>
    <property type="match status" value="1"/>
</dbReference>
<protein>
    <recommendedName>
        <fullName evidence="5">RING-type domain-containing protein</fullName>
    </recommendedName>
</protein>
<proteinExistence type="predicted"/>
<evidence type="ECO:0000313" key="6">
    <source>
        <dbReference type="EMBL" id="RDH15320.1"/>
    </source>
</evidence>